<evidence type="ECO:0000256" key="1">
    <source>
        <dbReference type="ARBA" id="ARBA00005802"/>
    </source>
</evidence>
<dbReference type="Pfam" id="PF01439">
    <property type="entry name" value="Metallothio_2"/>
    <property type="match status" value="1"/>
</dbReference>
<reference evidence="6" key="1">
    <citation type="submission" date="2021-03" db="EMBL/GenBank/DDBJ databases">
        <authorList>
            <person name="Li Z."/>
            <person name="Yang C."/>
        </authorList>
    </citation>
    <scope>NUCLEOTIDE SEQUENCE</scope>
    <source>
        <strain evidence="6">Dzin_1.0</strain>
        <tissue evidence="6">Leaf</tissue>
    </source>
</reference>
<evidence type="ECO:0000256" key="4">
    <source>
        <dbReference type="RuleBase" id="RU369052"/>
    </source>
</evidence>
<keyword evidence="3 4" id="KW-0480">Metal-thiolate cluster</keyword>
<evidence type="ECO:0000313" key="7">
    <source>
        <dbReference type="Proteomes" id="UP001085076"/>
    </source>
</evidence>
<dbReference type="Proteomes" id="UP001085076">
    <property type="component" value="Miscellaneous, Linkage group lg03"/>
</dbReference>
<proteinExistence type="inferred from homology"/>
<feature type="compositionally biased region" description="Polar residues" evidence="5">
    <location>
        <begin position="104"/>
        <end position="130"/>
    </location>
</feature>
<keyword evidence="2 4" id="KW-0479">Metal-binding</keyword>
<dbReference type="OrthoDB" id="758104at2759"/>
<comment type="similarity">
    <text evidence="1 4">Belongs to the metallothionein superfamily. Type 15 family.</text>
</comment>
<dbReference type="EMBL" id="JAGGNH010000003">
    <property type="protein sequence ID" value="KAJ0979502.1"/>
    <property type="molecule type" value="Genomic_DNA"/>
</dbReference>
<gene>
    <name evidence="6" type="ORF">J5N97_014976</name>
</gene>
<comment type="function">
    <text evidence="4">Metallothioneins have a high content of cysteine residues that bind various heavy metals.</text>
</comment>
<protein>
    <recommendedName>
        <fullName evidence="4">Metallothionein-like protein</fullName>
    </recommendedName>
</protein>
<name>A0A9D5HKK5_9LILI</name>
<dbReference type="PANTHER" id="PTHR47071:SF9">
    <property type="entry name" value="TRM32-LIKE PROTEIN (DUF3741)"/>
    <property type="match status" value="1"/>
</dbReference>
<feature type="region of interest" description="Disordered" evidence="5">
    <location>
        <begin position="76"/>
        <end position="170"/>
    </location>
</feature>
<organism evidence="6 7">
    <name type="scientific">Dioscorea zingiberensis</name>
    <dbReference type="NCBI Taxonomy" id="325984"/>
    <lineage>
        <taxon>Eukaryota</taxon>
        <taxon>Viridiplantae</taxon>
        <taxon>Streptophyta</taxon>
        <taxon>Embryophyta</taxon>
        <taxon>Tracheophyta</taxon>
        <taxon>Spermatophyta</taxon>
        <taxon>Magnoliopsida</taxon>
        <taxon>Liliopsida</taxon>
        <taxon>Dioscoreales</taxon>
        <taxon>Dioscoreaceae</taxon>
        <taxon>Dioscorea</taxon>
    </lineage>
</organism>
<evidence type="ECO:0000256" key="5">
    <source>
        <dbReference type="SAM" id="MobiDB-lite"/>
    </source>
</evidence>
<evidence type="ECO:0000256" key="2">
    <source>
        <dbReference type="ARBA" id="ARBA00022723"/>
    </source>
</evidence>
<feature type="compositionally biased region" description="Polar residues" evidence="5">
    <location>
        <begin position="77"/>
        <end position="86"/>
    </location>
</feature>
<dbReference type="InterPro" id="IPR044257">
    <property type="entry name" value="TRM32-like"/>
</dbReference>
<dbReference type="InterPro" id="IPR000347">
    <property type="entry name" value="Metalthion_15p"/>
</dbReference>
<accession>A0A9D5HKK5</accession>
<comment type="caution">
    <text evidence="6">The sequence shown here is derived from an EMBL/GenBank/DDBJ whole genome shotgun (WGS) entry which is preliminary data.</text>
</comment>
<reference evidence="6" key="2">
    <citation type="journal article" date="2022" name="Hortic Res">
        <title>The genome of Dioscorea zingiberensis sheds light on the biosynthesis, origin and evolution of the medicinally important diosgenin saponins.</title>
        <authorList>
            <person name="Li Y."/>
            <person name="Tan C."/>
            <person name="Li Z."/>
            <person name="Guo J."/>
            <person name="Li S."/>
            <person name="Chen X."/>
            <person name="Wang C."/>
            <person name="Dai X."/>
            <person name="Yang H."/>
            <person name="Song W."/>
            <person name="Hou L."/>
            <person name="Xu J."/>
            <person name="Tong Z."/>
            <person name="Xu A."/>
            <person name="Yuan X."/>
            <person name="Wang W."/>
            <person name="Yang Q."/>
            <person name="Chen L."/>
            <person name="Sun Z."/>
            <person name="Wang K."/>
            <person name="Pan B."/>
            <person name="Chen J."/>
            <person name="Bao Y."/>
            <person name="Liu F."/>
            <person name="Qi X."/>
            <person name="Gang D.R."/>
            <person name="Wen J."/>
            <person name="Li J."/>
        </authorList>
    </citation>
    <scope>NUCLEOTIDE SEQUENCE</scope>
    <source>
        <strain evidence="6">Dzin_1.0</strain>
    </source>
</reference>
<dbReference type="GO" id="GO:0046872">
    <property type="term" value="F:metal ion binding"/>
    <property type="evidence" value="ECO:0007669"/>
    <property type="project" value="UniProtKB-UniRule"/>
</dbReference>
<evidence type="ECO:0000313" key="6">
    <source>
        <dbReference type="EMBL" id="KAJ0979502.1"/>
    </source>
</evidence>
<evidence type="ECO:0000256" key="3">
    <source>
        <dbReference type="ARBA" id="ARBA00022851"/>
    </source>
</evidence>
<sequence length="347" mass="37696">MSNCGCGSGSDCTCGPGCGCTSCDCCKMYPDFGVEKMSTTQTMILGVAPAKEQFEGMATGSENGGKDASCSEMVLSKSGSFPGTTSSRKRRGGLSRFKHEGEGVSSSNSFANQEGESQAGNSTSVSSTNVRLPEHDRKYPSALRRVLSNPEYGPYQHAKGLPSGSSELSTGEIHCEGSDSFARSNGQSDHDNEVGVMEADIIKSPSQSDVANVDAFYVQVDKKDQVEFKYVQDLLKKSEFSGESLPREWYSPYPEVDHSLLHGEAECSNHDSDIARDDPEMSLDHQPGFMHFNSRIRPMPTGYHVLEEVWGNIRWDAECVALELEALIFDDLLREAALDFNGLSISS</sequence>
<dbReference type="PANTHER" id="PTHR47071">
    <property type="entry name" value="PROTEIN TRM32"/>
    <property type="match status" value="1"/>
</dbReference>
<keyword evidence="7" id="KW-1185">Reference proteome</keyword>
<dbReference type="AlphaFoldDB" id="A0A9D5HKK5"/>